<gene>
    <name evidence="3" type="ORF">PFX98_02780</name>
</gene>
<protein>
    <submittedName>
        <fullName evidence="3">Glycosyltransferase family 1 protein</fullName>
    </submittedName>
</protein>
<dbReference type="Proteomes" id="UP001177769">
    <property type="component" value="Chromosome"/>
</dbReference>
<dbReference type="Gene3D" id="3.40.50.2000">
    <property type="entry name" value="Glycogen Phosphorylase B"/>
    <property type="match status" value="2"/>
</dbReference>
<dbReference type="Pfam" id="PF13692">
    <property type="entry name" value="Glyco_trans_1_4"/>
    <property type="match status" value="1"/>
</dbReference>
<accession>A0AA95NE89</accession>
<feature type="region of interest" description="Disordered" evidence="1">
    <location>
        <begin position="61"/>
        <end position="82"/>
    </location>
</feature>
<organism evidence="3 4">
    <name type="scientific">Paucibacter sediminis</name>
    <dbReference type="NCBI Taxonomy" id="3019553"/>
    <lineage>
        <taxon>Bacteria</taxon>
        <taxon>Pseudomonadati</taxon>
        <taxon>Pseudomonadota</taxon>
        <taxon>Betaproteobacteria</taxon>
        <taxon>Burkholderiales</taxon>
        <taxon>Sphaerotilaceae</taxon>
        <taxon>Roseateles</taxon>
    </lineage>
</organism>
<reference evidence="3" key="1">
    <citation type="submission" date="2023-01" db="EMBL/GenBank/DDBJ databases">
        <title>Whole genome sequence of Paucibacter sp. S2-9 isolated from pond sediment.</title>
        <authorList>
            <person name="Jung J.Y."/>
        </authorList>
    </citation>
    <scope>NUCLEOTIDE SEQUENCE</scope>
    <source>
        <strain evidence="3">S2-9</strain>
    </source>
</reference>
<dbReference type="PANTHER" id="PTHR45947">
    <property type="entry name" value="SULFOQUINOVOSYL TRANSFERASE SQD2"/>
    <property type="match status" value="1"/>
</dbReference>
<evidence type="ECO:0000313" key="3">
    <source>
        <dbReference type="EMBL" id="WIT12549.1"/>
    </source>
</evidence>
<dbReference type="InterPro" id="IPR028098">
    <property type="entry name" value="Glyco_trans_4-like_N"/>
</dbReference>
<keyword evidence="4" id="KW-1185">Reference proteome</keyword>
<evidence type="ECO:0000259" key="2">
    <source>
        <dbReference type="Pfam" id="PF13439"/>
    </source>
</evidence>
<dbReference type="GO" id="GO:0016757">
    <property type="term" value="F:glycosyltransferase activity"/>
    <property type="evidence" value="ECO:0007669"/>
    <property type="project" value="UniProtKB-ARBA"/>
</dbReference>
<dbReference type="InterPro" id="IPR050194">
    <property type="entry name" value="Glycosyltransferase_grp1"/>
</dbReference>
<dbReference type="Pfam" id="PF13439">
    <property type="entry name" value="Glyco_transf_4"/>
    <property type="match status" value="1"/>
</dbReference>
<dbReference type="PANTHER" id="PTHR45947:SF3">
    <property type="entry name" value="SULFOQUINOVOSYL TRANSFERASE SQD2"/>
    <property type="match status" value="1"/>
</dbReference>
<evidence type="ECO:0000256" key="1">
    <source>
        <dbReference type="SAM" id="MobiDB-lite"/>
    </source>
</evidence>
<dbReference type="AlphaFoldDB" id="A0AA95NE89"/>
<dbReference type="KEGG" id="pais:PFX98_02780"/>
<dbReference type="SUPFAM" id="SSF53756">
    <property type="entry name" value="UDP-Glycosyltransferase/glycogen phosphorylase"/>
    <property type="match status" value="1"/>
</dbReference>
<dbReference type="CDD" id="cd03814">
    <property type="entry name" value="GT4-like"/>
    <property type="match status" value="1"/>
</dbReference>
<name>A0AA95NE89_9BURK</name>
<dbReference type="EMBL" id="CP116346">
    <property type="protein sequence ID" value="WIT12549.1"/>
    <property type="molecule type" value="Genomic_DNA"/>
</dbReference>
<feature type="domain" description="Glycosyltransferase subfamily 4-like N-terminal" evidence="2">
    <location>
        <begin position="38"/>
        <end position="212"/>
    </location>
</feature>
<proteinExistence type="predicted"/>
<evidence type="ECO:0000313" key="4">
    <source>
        <dbReference type="Proteomes" id="UP001177769"/>
    </source>
</evidence>
<dbReference type="RefSeq" id="WP_285233647.1">
    <property type="nucleotide sequence ID" value="NZ_CP116346.1"/>
</dbReference>
<sequence>MMMPIKPAADAEIEVDELPPQQRCLRVAIVTETYPPEVNGVARTVACVVEGLRARNHGVQLIRPRQAKPDAGEAPGGGGDEERFHEVLMRGLPIPRYPHLRMGMVSKKTLVKLWTLRRPDLVHIATEGPMGWSALQAARYLKLPVCSDFRTNFHAYSKHYGIGWLHKPIMGYLRKFHNHTQCTMVPDAGLRRELQALGFQGVNVVARGVDTALFNPARRSEALRAAWGVAPHDPVVVHVGRLAPEKNLGTLVEAFEAFQRLQPRARLVLVGDGPARRELQARLPGAIFAGMRHGEDLAAHYASGDLFIFPSITETFGNVTPEAMASGLAVLAYDYAAASQLVQPGLNGQLAPFGHSPEFLRQAVVLAEKDPAALRRMGEAARHCAEALSWDSIIGNIESIYGSLIDGRPLPSALPLRGQVLPA</sequence>